<protein>
    <recommendedName>
        <fullName evidence="10">RNA polymerase sigma-70 region 2 domain-containing protein</fullName>
    </recommendedName>
</protein>
<dbReference type="GO" id="GO:0003677">
    <property type="term" value="F:DNA binding"/>
    <property type="evidence" value="ECO:0007669"/>
    <property type="project" value="InterPro"/>
</dbReference>
<evidence type="ECO:0000313" key="9">
    <source>
        <dbReference type="Proteomes" id="UP000334990"/>
    </source>
</evidence>
<dbReference type="InterPro" id="IPR013325">
    <property type="entry name" value="RNA_pol_sigma_r2"/>
</dbReference>
<dbReference type="PANTHER" id="PTHR43133">
    <property type="entry name" value="RNA POLYMERASE ECF-TYPE SIGMA FACTO"/>
    <property type="match status" value="1"/>
</dbReference>
<evidence type="ECO:0000259" key="7">
    <source>
        <dbReference type="Pfam" id="PF08281"/>
    </source>
</evidence>
<organism evidence="8 9">
    <name type="scientific">Acrocarpospora corrugata</name>
    <dbReference type="NCBI Taxonomy" id="35763"/>
    <lineage>
        <taxon>Bacteria</taxon>
        <taxon>Bacillati</taxon>
        <taxon>Actinomycetota</taxon>
        <taxon>Actinomycetes</taxon>
        <taxon>Streptosporangiales</taxon>
        <taxon>Streptosporangiaceae</taxon>
        <taxon>Acrocarpospora</taxon>
    </lineage>
</organism>
<feature type="domain" description="RNA polymerase sigma-70 region 2" evidence="6">
    <location>
        <begin position="12"/>
        <end position="48"/>
    </location>
</feature>
<keyword evidence="3" id="KW-0731">Sigma factor</keyword>
<dbReference type="InterPro" id="IPR007627">
    <property type="entry name" value="RNA_pol_sigma70_r2"/>
</dbReference>
<comment type="similarity">
    <text evidence="1">Belongs to the sigma-70 factor family. ECF subfamily.</text>
</comment>
<name>A0A5M3WCT9_9ACTN</name>
<feature type="compositionally biased region" description="Low complexity" evidence="5">
    <location>
        <begin position="80"/>
        <end position="89"/>
    </location>
</feature>
<evidence type="ECO:0000256" key="2">
    <source>
        <dbReference type="ARBA" id="ARBA00023015"/>
    </source>
</evidence>
<evidence type="ECO:0000256" key="3">
    <source>
        <dbReference type="ARBA" id="ARBA00023082"/>
    </source>
</evidence>
<proteinExistence type="inferred from homology"/>
<feature type="compositionally biased region" description="Low complexity" evidence="5">
    <location>
        <begin position="179"/>
        <end position="196"/>
    </location>
</feature>
<dbReference type="Gene3D" id="1.10.1740.10">
    <property type="match status" value="1"/>
</dbReference>
<dbReference type="InterPro" id="IPR013249">
    <property type="entry name" value="RNA_pol_sigma70_r4_t2"/>
</dbReference>
<dbReference type="SUPFAM" id="SSF88946">
    <property type="entry name" value="Sigma2 domain of RNA polymerase sigma factors"/>
    <property type="match status" value="1"/>
</dbReference>
<dbReference type="GO" id="GO:0006352">
    <property type="term" value="P:DNA-templated transcription initiation"/>
    <property type="evidence" value="ECO:0007669"/>
    <property type="project" value="InterPro"/>
</dbReference>
<dbReference type="Gene3D" id="1.10.10.10">
    <property type="entry name" value="Winged helix-like DNA-binding domain superfamily/Winged helix DNA-binding domain"/>
    <property type="match status" value="1"/>
</dbReference>
<feature type="region of interest" description="Disordered" evidence="5">
    <location>
        <begin position="179"/>
        <end position="209"/>
    </location>
</feature>
<comment type="caution">
    <text evidence="8">The sequence shown here is derived from an EMBL/GenBank/DDBJ whole genome shotgun (WGS) entry which is preliminary data.</text>
</comment>
<gene>
    <name evidence="8" type="ORF">Acor_81490</name>
</gene>
<keyword evidence="9" id="KW-1185">Reference proteome</keyword>
<keyword evidence="2" id="KW-0805">Transcription regulation</keyword>
<dbReference type="AlphaFoldDB" id="A0A5M3WCT9"/>
<reference evidence="8 9" key="1">
    <citation type="submission" date="2019-10" db="EMBL/GenBank/DDBJ databases">
        <title>Whole genome shotgun sequence of Acrocarpospora corrugata NBRC 13972.</title>
        <authorList>
            <person name="Ichikawa N."/>
            <person name="Kimura A."/>
            <person name="Kitahashi Y."/>
            <person name="Komaki H."/>
            <person name="Oguchi A."/>
        </authorList>
    </citation>
    <scope>NUCLEOTIDE SEQUENCE [LARGE SCALE GENOMIC DNA]</scope>
    <source>
        <strain evidence="8 9">NBRC 13972</strain>
    </source>
</reference>
<dbReference type="Proteomes" id="UP000334990">
    <property type="component" value="Unassembled WGS sequence"/>
</dbReference>
<dbReference type="InterPro" id="IPR036388">
    <property type="entry name" value="WH-like_DNA-bd_sf"/>
</dbReference>
<evidence type="ECO:0000259" key="6">
    <source>
        <dbReference type="Pfam" id="PF04542"/>
    </source>
</evidence>
<dbReference type="InterPro" id="IPR039425">
    <property type="entry name" value="RNA_pol_sigma-70-like"/>
</dbReference>
<sequence>MRPVTDFAECAERHRGELRVHCYRMLGSFDEAEDLVQEVFLRGVARPGRLRGPFLTARLVVPDRHQRLPGLPRRPPPDAPDQADSPAGPWLQPLPCHLWEPMAPSADDPEAAVVAKEILELAFQAAIQHLPPRQRAATILCDVLGWPVRQTAEASTAVSPRSTAHCSGPEPPCAPACRAAGRTGPRQPRPQTRTAGSCAATCPRWSAAT</sequence>
<dbReference type="Pfam" id="PF08281">
    <property type="entry name" value="Sigma70_r4_2"/>
    <property type="match status" value="1"/>
</dbReference>
<keyword evidence="4" id="KW-0804">Transcription</keyword>
<evidence type="ECO:0008006" key="10">
    <source>
        <dbReference type="Google" id="ProtNLM"/>
    </source>
</evidence>
<dbReference type="EMBL" id="BLAD01000128">
    <property type="protein sequence ID" value="GES06080.1"/>
    <property type="molecule type" value="Genomic_DNA"/>
</dbReference>
<dbReference type="Pfam" id="PF04542">
    <property type="entry name" value="Sigma70_r2"/>
    <property type="match status" value="1"/>
</dbReference>
<evidence type="ECO:0000256" key="4">
    <source>
        <dbReference type="ARBA" id="ARBA00023163"/>
    </source>
</evidence>
<evidence type="ECO:0000313" key="8">
    <source>
        <dbReference type="EMBL" id="GES06080.1"/>
    </source>
</evidence>
<dbReference type="PANTHER" id="PTHR43133:SF65">
    <property type="entry name" value="ECF RNA POLYMERASE SIGMA FACTOR SIGG"/>
    <property type="match status" value="1"/>
</dbReference>
<feature type="region of interest" description="Disordered" evidence="5">
    <location>
        <begin position="65"/>
        <end position="91"/>
    </location>
</feature>
<accession>A0A5M3WCT9</accession>
<dbReference type="GO" id="GO:0016987">
    <property type="term" value="F:sigma factor activity"/>
    <property type="evidence" value="ECO:0007669"/>
    <property type="project" value="UniProtKB-KW"/>
</dbReference>
<evidence type="ECO:0000256" key="5">
    <source>
        <dbReference type="SAM" id="MobiDB-lite"/>
    </source>
</evidence>
<evidence type="ECO:0000256" key="1">
    <source>
        <dbReference type="ARBA" id="ARBA00010641"/>
    </source>
</evidence>
<feature type="domain" description="RNA polymerase sigma factor 70 region 4 type 2" evidence="7">
    <location>
        <begin position="122"/>
        <end position="153"/>
    </location>
</feature>